<reference evidence="2 3" key="1">
    <citation type="submission" date="2016-10" db="EMBL/GenBank/DDBJ databases">
        <authorList>
            <person name="de Groot N.N."/>
        </authorList>
    </citation>
    <scope>NUCLEOTIDE SEQUENCE [LARGE SCALE GENOMIC DNA]</scope>
    <source>
        <strain evidence="2 3">DSM 44993</strain>
    </source>
</reference>
<name>A0A1H8YMS8_9PSEU</name>
<keyword evidence="1" id="KW-0812">Transmembrane</keyword>
<keyword evidence="1" id="KW-1133">Transmembrane helix</keyword>
<gene>
    <name evidence="2" type="ORF">SAMN04489732_121159</name>
</gene>
<dbReference type="AlphaFoldDB" id="A0A1H8YMS8"/>
<evidence type="ECO:0000256" key="1">
    <source>
        <dbReference type="SAM" id="Phobius"/>
    </source>
</evidence>
<accession>A0A1H8YMS8</accession>
<evidence type="ECO:0000313" key="2">
    <source>
        <dbReference type="EMBL" id="SEP52688.1"/>
    </source>
</evidence>
<dbReference type="STRING" id="394193.SAMN04489732_121159"/>
<proteinExistence type="predicted"/>
<dbReference type="Proteomes" id="UP000198582">
    <property type="component" value="Unassembled WGS sequence"/>
</dbReference>
<dbReference type="EMBL" id="FOEF01000021">
    <property type="protein sequence ID" value="SEP52688.1"/>
    <property type="molecule type" value="Genomic_DNA"/>
</dbReference>
<keyword evidence="3" id="KW-1185">Reference proteome</keyword>
<organism evidence="2 3">
    <name type="scientific">Amycolatopsis saalfeldensis</name>
    <dbReference type="NCBI Taxonomy" id="394193"/>
    <lineage>
        <taxon>Bacteria</taxon>
        <taxon>Bacillati</taxon>
        <taxon>Actinomycetota</taxon>
        <taxon>Actinomycetes</taxon>
        <taxon>Pseudonocardiales</taxon>
        <taxon>Pseudonocardiaceae</taxon>
        <taxon>Amycolatopsis</taxon>
    </lineage>
</organism>
<feature type="transmembrane region" description="Helical" evidence="1">
    <location>
        <begin position="20"/>
        <end position="42"/>
    </location>
</feature>
<evidence type="ECO:0000313" key="3">
    <source>
        <dbReference type="Proteomes" id="UP000198582"/>
    </source>
</evidence>
<keyword evidence="1" id="KW-0472">Membrane</keyword>
<dbReference type="RefSeq" id="WP_177231703.1">
    <property type="nucleotide sequence ID" value="NZ_FOEF01000021.1"/>
</dbReference>
<sequence length="48" mass="5430">MDLFLARPHIHTGEGGYIGLWVVLAGFGLAFLALIVVVVIRLRKQRRR</sequence>
<protein>
    <submittedName>
        <fullName evidence="2">Uncharacterized protein</fullName>
    </submittedName>
</protein>